<name>A0A1R3KQ10_9ROSI</name>
<gene>
    <name evidence="1" type="ORF">COLO4_05749</name>
</gene>
<dbReference type="AlphaFoldDB" id="A0A1R3KQ10"/>
<evidence type="ECO:0000313" key="2">
    <source>
        <dbReference type="Proteomes" id="UP000187203"/>
    </source>
</evidence>
<accession>A0A1R3KQ10</accession>
<evidence type="ECO:0008006" key="3">
    <source>
        <dbReference type="Google" id="ProtNLM"/>
    </source>
</evidence>
<dbReference type="Proteomes" id="UP000187203">
    <property type="component" value="Unassembled WGS sequence"/>
</dbReference>
<sequence length="144" mass="16467">MDSPCRKRVKVPVKLFHCTLGKLKPGLRAFIVARVARMWETTLSSPQLMNILIYNARGIARPCFFPTLHDFLAIHRPAVAIVTETRLRVRIEEIATQFNDYRFLHCINPHGYLGGSWFIFDQNQCSARIVNAARRDITAEISLG</sequence>
<protein>
    <recommendedName>
        <fullName evidence="3">Endonuclease/exonuclease/phosphatase</fullName>
    </recommendedName>
</protein>
<keyword evidence="2" id="KW-1185">Reference proteome</keyword>
<evidence type="ECO:0000313" key="1">
    <source>
        <dbReference type="EMBL" id="OMP09167.1"/>
    </source>
</evidence>
<proteinExistence type="predicted"/>
<reference evidence="2" key="1">
    <citation type="submission" date="2013-09" db="EMBL/GenBank/DDBJ databases">
        <title>Corchorus olitorius genome sequencing.</title>
        <authorList>
            <person name="Alam M."/>
            <person name="Haque M.S."/>
            <person name="Islam M.S."/>
            <person name="Emdad E.M."/>
            <person name="Islam M.M."/>
            <person name="Ahmed B."/>
            <person name="Halim A."/>
            <person name="Hossen Q.M.M."/>
            <person name="Hossain M.Z."/>
            <person name="Ahmed R."/>
            <person name="Khan M.M."/>
            <person name="Islam R."/>
            <person name="Rashid M.M."/>
            <person name="Khan S.A."/>
            <person name="Rahman M.S."/>
            <person name="Alam M."/>
            <person name="Yahiya A.S."/>
            <person name="Khan M.S."/>
            <person name="Azam M.S."/>
            <person name="Haque T."/>
            <person name="Lashkar M.Z.H."/>
            <person name="Akhand A.I."/>
            <person name="Morshed G."/>
            <person name="Roy S."/>
            <person name="Uddin K.S."/>
            <person name="Rabeya T."/>
            <person name="Hossain A.S."/>
            <person name="Chowdhury A."/>
            <person name="Snigdha A.R."/>
            <person name="Mortoza M.S."/>
            <person name="Matin S.A."/>
            <person name="Hoque S.M.E."/>
            <person name="Islam M.K."/>
            <person name="Roy D.K."/>
            <person name="Haider R."/>
            <person name="Moosa M.M."/>
            <person name="Elias S.M."/>
            <person name="Hasan A.M."/>
            <person name="Jahan S."/>
            <person name="Shafiuddin M."/>
            <person name="Mahmood N."/>
            <person name="Shommy N.S."/>
        </authorList>
    </citation>
    <scope>NUCLEOTIDE SEQUENCE [LARGE SCALE GENOMIC DNA]</scope>
    <source>
        <strain evidence="2">cv. O-4</strain>
    </source>
</reference>
<organism evidence="1 2">
    <name type="scientific">Corchorus olitorius</name>
    <dbReference type="NCBI Taxonomy" id="93759"/>
    <lineage>
        <taxon>Eukaryota</taxon>
        <taxon>Viridiplantae</taxon>
        <taxon>Streptophyta</taxon>
        <taxon>Embryophyta</taxon>
        <taxon>Tracheophyta</taxon>
        <taxon>Spermatophyta</taxon>
        <taxon>Magnoliopsida</taxon>
        <taxon>eudicotyledons</taxon>
        <taxon>Gunneridae</taxon>
        <taxon>Pentapetalae</taxon>
        <taxon>rosids</taxon>
        <taxon>malvids</taxon>
        <taxon>Malvales</taxon>
        <taxon>Malvaceae</taxon>
        <taxon>Grewioideae</taxon>
        <taxon>Apeibeae</taxon>
        <taxon>Corchorus</taxon>
    </lineage>
</organism>
<dbReference type="EMBL" id="AWUE01012447">
    <property type="protein sequence ID" value="OMP09167.1"/>
    <property type="molecule type" value="Genomic_DNA"/>
</dbReference>
<comment type="caution">
    <text evidence="1">The sequence shown here is derived from an EMBL/GenBank/DDBJ whole genome shotgun (WGS) entry which is preliminary data.</text>
</comment>